<gene>
    <name evidence="3" type="ORF">CUR178_00087</name>
</gene>
<proteinExistence type="predicted"/>
<feature type="region of interest" description="Disordered" evidence="2">
    <location>
        <begin position="522"/>
        <end position="592"/>
    </location>
</feature>
<dbReference type="Proteomes" id="UP000674179">
    <property type="component" value="Chromosome 36"/>
</dbReference>
<evidence type="ECO:0000256" key="2">
    <source>
        <dbReference type="SAM" id="MobiDB-lite"/>
    </source>
</evidence>
<evidence type="ECO:0000313" key="4">
    <source>
        <dbReference type="Proteomes" id="UP000674179"/>
    </source>
</evidence>
<accession>A0A836G4T7</accession>
<feature type="compositionally biased region" description="Basic and acidic residues" evidence="2">
    <location>
        <begin position="621"/>
        <end position="635"/>
    </location>
</feature>
<dbReference type="EMBL" id="JAFHKP010000036">
    <property type="protein sequence ID" value="KAG5465384.1"/>
    <property type="molecule type" value="Genomic_DNA"/>
</dbReference>
<keyword evidence="4" id="KW-1185">Reference proteome</keyword>
<keyword evidence="1" id="KW-0175">Coiled coil</keyword>
<dbReference type="RefSeq" id="XP_067687983.1">
    <property type="nucleotide sequence ID" value="XM_067831880.1"/>
</dbReference>
<dbReference type="AlphaFoldDB" id="A0A836G4T7"/>
<organism evidence="3 4">
    <name type="scientific">Leishmania enriettii</name>
    <dbReference type="NCBI Taxonomy" id="5663"/>
    <lineage>
        <taxon>Eukaryota</taxon>
        <taxon>Discoba</taxon>
        <taxon>Euglenozoa</taxon>
        <taxon>Kinetoplastea</taxon>
        <taxon>Metakinetoplastina</taxon>
        <taxon>Trypanosomatida</taxon>
        <taxon>Trypanosomatidae</taxon>
        <taxon>Leishmaniinae</taxon>
        <taxon>Leishmania</taxon>
    </lineage>
</organism>
<feature type="coiled-coil region" evidence="1">
    <location>
        <begin position="140"/>
        <end position="188"/>
    </location>
</feature>
<sequence>MSTAGVHAGGREVRVRLPPGVYRTAYSAPPTGADTDVSCTFTEAMPRKGAATTFGDTQRRFHELRDLRRGFSGRPRPSTGVVPAAAAPAACALSAPPSLLTKDDLPPALPLTRTPSAASFGLPFDRLAADDPVTRYVLRTAAAERALRLQQAENDELKRAMVSQQQEAARMQGLMDRLSSELSEANQTVLRQTAAIKSLAAEMERRDVYHLIKEKRSSQTVASAAAIANTSLGVSSSQSPFVSQEQAIPLAQQVEQLTREKTELQRQLCQLSSRHGGQLRSTPAIEAIDKDDDATGEVSGAESWVSSARAELQRLVRSLAALLRTGASLPASVGSDFEPVYEVELSCLTCLAPLGTPRDALVAGSAPAKASFVVCAYGPYNMHDLLLRAPHAERKLDSVLGCCRMVEEVPVQSLTRCVFYAMRDTCGVVRICWYENTADTEVNTVAFCTAALPAPVATAKVAVHTLIATALASRREVESMPVTYSVHTVHLTAEKGKPCGTVTFRVRVAEMWRRRYRDYGGTSRIDSHADHRRRESPLSSPLPGESSDVGSREGSTTAPKHADAGLAEGERLTHPWRRGQSCGPPLSPSRYEAVTPITGQHLFVNSSLSPSTAPSAGLDDADPRYSSEDATHLRQEVGPQAKLPPGLPAPTEGTEGASTRAAATPSRSVSNHNATPSSSRESHDRDDSRSASTKATTLQALGGPAAPVPQPAGLSSPPLSAVADLSAASTSGRFSLPPPPAAIAPARPLSLTATAAPSAPVDFAMQMRIKEVRYTHEGCCEEVVEDMLDQRSLQVAVRIDGEVVFTAPTRRSPSHAVWGAEEGKFTSTLTTGQEVRFEVGDGDSVRCRGVLLASEILNRRGERDIALVSVRGGEPCGLLSLAFEGSG</sequence>
<feature type="compositionally biased region" description="Basic and acidic residues" evidence="2">
    <location>
        <begin position="560"/>
        <end position="573"/>
    </location>
</feature>
<protein>
    <submittedName>
        <fullName evidence="3">Uncharacterized protein</fullName>
    </submittedName>
</protein>
<feature type="compositionally biased region" description="Basic and acidic residues" evidence="2">
    <location>
        <begin position="680"/>
        <end position="689"/>
    </location>
</feature>
<name>A0A836G4T7_LEIEN</name>
<feature type="compositionally biased region" description="Basic and acidic residues" evidence="2">
    <location>
        <begin position="525"/>
        <end position="536"/>
    </location>
</feature>
<dbReference type="GeneID" id="94167390"/>
<feature type="compositionally biased region" description="Low complexity" evidence="2">
    <location>
        <begin position="537"/>
        <end position="547"/>
    </location>
</feature>
<feature type="region of interest" description="Disordered" evidence="2">
    <location>
        <begin position="605"/>
        <end position="719"/>
    </location>
</feature>
<evidence type="ECO:0000256" key="1">
    <source>
        <dbReference type="SAM" id="Coils"/>
    </source>
</evidence>
<reference evidence="3 4" key="1">
    <citation type="submission" date="2021-02" db="EMBL/GenBank/DDBJ databases">
        <title>Leishmania (Mundinia) enrietti genome sequencing and assembly.</title>
        <authorList>
            <person name="Almutairi H."/>
            <person name="Gatherer D."/>
        </authorList>
    </citation>
    <scope>NUCLEOTIDE SEQUENCE [LARGE SCALE GENOMIC DNA]</scope>
    <source>
        <strain evidence="3">CUR178</strain>
    </source>
</reference>
<feature type="compositionally biased region" description="Low complexity" evidence="2">
    <location>
        <begin position="657"/>
        <end position="670"/>
    </location>
</feature>
<dbReference type="OrthoDB" id="273824at2759"/>
<comment type="caution">
    <text evidence="3">The sequence shown here is derived from an EMBL/GenBank/DDBJ whole genome shotgun (WGS) entry which is preliminary data.</text>
</comment>
<dbReference type="KEGG" id="lenr:94167390"/>
<feature type="compositionally biased region" description="Polar residues" evidence="2">
    <location>
        <begin position="605"/>
        <end position="614"/>
    </location>
</feature>
<evidence type="ECO:0000313" key="3">
    <source>
        <dbReference type="EMBL" id="KAG5465384.1"/>
    </source>
</evidence>